<organism evidence="1 2">
    <name type="scientific">Naganishia adeliensis</name>
    <dbReference type="NCBI Taxonomy" id="92952"/>
    <lineage>
        <taxon>Eukaryota</taxon>
        <taxon>Fungi</taxon>
        <taxon>Dikarya</taxon>
        <taxon>Basidiomycota</taxon>
        <taxon>Agaricomycotina</taxon>
        <taxon>Tremellomycetes</taxon>
        <taxon>Filobasidiales</taxon>
        <taxon>Filobasidiaceae</taxon>
        <taxon>Naganishia</taxon>
    </lineage>
</organism>
<protein>
    <submittedName>
        <fullName evidence="1">Uncharacterized protein</fullName>
    </submittedName>
</protein>
<comment type="caution">
    <text evidence="1">The sequence shown here is derived from an EMBL/GenBank/DDBJ whole genome shotgun (WGS) entry which is preliminary data.</text>
</comment>
<evidence type="ECO:0000313" key="2">
    <source>
        <dbReference type="Proteomes" id="UP001230649"/>
    </source>
</evidence>
<accession>A0ACC2WIN4</accession>
<keyword evidence="2" id="KW-1185">Reference proteome</keyword>
<dbReference type="EMBL" id="JASBWS010000019">
    <property type="protein sequence ID" value="KAJ9111291.1"/>
    <property type="molecule type" value="Genomic_DNA"/>
</dbReference>
<evidence type="ECO:0000313" key="1">
    <source>
        <dbReference type="EMBL" id="KAJ9111291.1"/>
    </source>
</evidence>
<sequence>MKKPTLKLADFGLAWYLKPGEMLEGAAGTWRYQAPEVHLRLPYNAKSDVYSAGCVAFYMLTGKHPFEGLSKAELVERFSSGVSVDMSAAYARDAGLASLIESMLRFDHEQLLAAQAEQIRRLQERELQWQRYAQANPAGYLAWSQACWYQQQFYLTAQQQYHTSPFVNHSPQQPKGTPQSPDYTSIPVVHRNSDMNLNMTPPVPGSPNIVEMLLSARHIAETNLPIAERPYWSELR</sequence>
<proteinExistence type="predicted"/>
<reference evidence="1" key="1">
    <citation type="submission" date="2023-04" db="EMBL/GenBank/DDBJ databases">
        <title>Draft Genome sequencing of Naganishia species isolated from polar environments using Oxford Nanopore Technology.</title>
        <authorList>
            <person name="Leo P."/>
            <person name="Venkateswaran K."/>
        </authorList>
    </citation>
    <scope>NUCLEOTIDE SEQUENCE</scope>
    <source>
        <strain evidence="1">MNA-CCFEE 5262</strain>
    </source>
</reference>
<gene>
    <name evidence="1" type="ORF">QFC20_002582</name>
</gene>
<name>A0ACC2WIN4_9TREE</name>
<dbReference type="Proteomes" id="UP001230649">
    <property type="component" value="Unassembled WGS sequence"/>
</dbReference>